<sequence>MLLPPPNVTGQLHIGHALMLSIQDALARWYRMKGYDVFWRPGTDHAGIATQSVVERMLEVRRGLTKEELGREGFSLEYYTLDKNLSGVVTKAFVKLYNDGMIYRDTRMVNWSPQLQTAISDIEVVWKEIEGKTIIDKAEFGVLHSFAYALEDGSGEIVVSTTRPETIPADRAIAVHPDDERYKHLHYKYAYHPLLPDVKLPIIPDAELVDPEFGTGVVKITPCHDPRDFAFWKRHTSPGADREVDIPLVALFTETGRIKPEARIQSLIGKDRLEARRLVVTLLEDRNVYRGAKEHPMRIATCERSGCVIEPMIRPQWYLKMESLAKATLEATRVGVLRIVPGDPYRESWIKWLQETQDWCLSRQIWWGHRVPAYRVIDPSGKVPGRWIVAASEWEARAEMTPEERDGCSLEQDPDVLDTWFSSGLLPLSTSGWDGGNSDEVALKYPLSFIESGGDILFFWLARMAMLCYYFVGELPFKEILLHPLVCDANGKKMSKSVGNVLDPLAVINGRTRDEIVRTIKREYRHEIKKCRRVPERFNPLEKEIKRKLQEAKVLYGPTGIRESGADALRMALIDFTKQPREIKMDLRQVNTFRQLNVKLWNAVKHLHLAKANAEIVTKTPIPILPIDLVIPRKDFAQLTSRTLNMHDWFMIDRLREVTEACGTAFKDRALYKATKSIRSFIYNDFCDVFLEFQRTDMAPDSDPKKRQLAISLTTHALDILVRLMHPFAPFLTESIWQRLDPERQAAEANTIMREPYPILEHIPRIESSLVTPMRYVLDLVSKLRTQAGTARERQEAIVYITPRQPTLANYLKEKMRILQTITKVNVNVTTNEHDIGSIQDVPAQGAEEEVETVWQTYNEALGDGRVRTVFKFQDVRERWPRSQDQDQG</sequence>
<dbReference type="AlphaFoldDB" id="D5G9L2"/>
<gene>
    <name evidence="13" type="ORF">GSTUM_00003370001</name>
</gene>
<evidence type="ECO:0000313" key="14">
    <source>
        <dbReference type="Proteomes" id="UP000006911"/>
    </source>
</evidence>
<feature type="domain" description="Methionyl/Valyl/Leucyl/Isoleucyl-tRNA synthetase anticodon-binding" evidence="12">
    <location>
        <begin position="650"/>
        <end position="795"/>
    </location>
</feature>
<evidence type="ECO:0000259" key="11">
    <source>
        <dbReference type="Pfam" id="PF00133"/>
    </source>
</evidence>
<dbReference type="GO" id="GO:0002161">
    <property type="term" value="F:aminoacyl-tRNA deacylase activity"/>
    <property type="evidence" value="ECO:0007669"/>
    <property type="project" value="InterPro"/>
</dbReference>
<dbReference type="PROSITE" id="PS00178">
    <property type="entry name" value="AA_TRNA_LIGASE_I"/>
    <property type="match status" value="1"/>
</dbReference>
<dbReference type="InterPro" id="IPR009008">
    <property type="entry name" value="Val/Leu/Ile-tRNA-synth_edit"/>
</dbReference>
<dbReference type="KEGG" id="tml:GSTUM_00003370001"/>
<dbReference type="STRING" id="656061.D5G9L2"/>
<dbReference type="GO" id="GO:0005524">
    <property type="term" value="F:ATP binding"/>
    <property type="evidence" value="ECO:0007669"/>
    <property type="project" value="UniProtKB-KW"/>
</dbReference>
<dbReference type="GO" id="GO:0005829">
    <property type="term" value="C:cytosol"/>
    <property type="evidence" value="ECO:0007669"/>
    <property type="project" value="TreeGrafter"/>
</dbReference>
<keyword evidence="3 10" id="KW-0436">Ligase</keyword>
<evidence type="ECO:0000256" key="3">
    <source>
        <dbReference type="ARBA" id="ARBA00022598"/>
    </source>
</evidence>
<organism evidence="13 14">
    <name type="scientific">Tuber melanosporum (strain Mel28)</name>
    <name type="common">Perigord black truffle</name>
    <dbReference type="NCBI Taxonomy" id="656061"/>
    <lineage>
        <taxon>Eukaryota</taxon>
        <taxon>Fungi</taxon>
        <taxon>Dikarya</taxon>
        <taxon>Ascomycota</taxon>
        <taxon>Pezizomycotina</taxon>
        <taxon>Pezizomycetes</taxon>
        <taxon>Pezizales</taxon>
        <taxon>Tuberaceae</taxon>
        <taxon>Tuber</taxon>
    </lineage>
</organism>
<dbReference type="InterPro" id="IPR013155">
    <property type="entry name" value="M/V/L/I-tRNA-synth_anticd-bd"/>
</dbReference>
<dbReference type="GeneID" id="9185342"/>
<evidence type="ECO:0000256" key="9">
    <source>
        <dbReference type="ARBA" id="ARBA00047552"/>
    </source>
</evidence>
<keyword evidence="4 10" id="KW-0547">Nucleotide-binding</keyword>
<proteinExistence type="inferred from homology"/>
<dbReference type="Pfam" id="PF00133">
    <property type="entry name" value="tRNA-synt_1"/>
    <property type="match status" value="1"/>
</dbReference>
<dbReference type="EC" id="6.1.1.9" evidence="2"/>
<evidence type="ECO:0000256" key="8">
    <source>
        <dbReference type="ARBA" id="ARBA00029936"/>
    </source>
</evidence>
<evidence type="ECO:0000256" key="2">
    <source>
        <dbReference type="ARBA" id="ARBA00013169"/>
    </source>
</evidence>
<feature type="domain" description="Aminoacyl-tRNA synthetase class Ia" evidence="11">
    <location>
        <begin position="74"/>
        <end position="586"/>
    </location>
</feature>
<dbReference type="SUPFAM" id="SSF47323">
    <property type="entry name" value="Anticodon-binding domain of a subclass of class I aminoacyl-tRNA synthetases"/>
    <property type="match status" value="1"/>
</dbReference>
<evidence type="ECO:0000256" key="6">
    <source>
        <dbReference type="ARBA" id="ARBA00022917"/>
    </source>
</evidence>
<dbReference type="Gene3D" id="3.90.740.10">
    <property type="entry name" value="Valyl/Leucyl/Isoleucyl-tRNA synthetase, editing domain"/>
    <property type="match status" value="1"/>
</dbReference>
<evidence type="ECO:0000256" key="7">
    <source>
        <dbReference type="ARBA" id="ARBA00023146"/>
    </source>
</evidence>
<dbReference type="InterPro" id="IPR001412">
    <property type="entry name" value="aa-tRNA-synth_I_CS"/>
</dbReference>
<dbReference type="SUPFAM" id="SSF52374">
    <property type="entry name" value="Nucleotidylyl transferase"/>
    <property type="match status" value="1"/>
</dbReference>
<dbReference type="InterPro" id="IPR002300">
    <property type="entry name" value="aa-tRNA-synth_Ia"/>
</dbReference>
<comment type="similarity">
    <text evidence="1 10">Belongs to the class-I aminoacyl-tRNA synthetase family.</text>
</comment>
<dbReference type="GO" id="GO:0004832">
    <property type="term" value="F:valine-tRNA ligase activity"/>
    <property type="evidence" value="ECO:0007669"/>
    <property type="project" value="UniProtKB-EC"/>
</dbReference>
<dbReference type="InterPro" id="IPR014729">
    <property type="entry name" value="Rossmann-like_a/b/a_fold"/>
</dbReference>
<dbReference type="eggNOG" id="KOG0432">
    <property type="taxonomic scope" value="Eukaryota"/>
</dbReference>
<dbReference type="Gene3D" id="1.10.730.10">
    <property type="entry name" value="Isoleucyl-tRNA Synthetase, Domain 1"/>
    <property type="match status" value="1"/>
</dbReference>
<evidence type="ECO:0000313" key="13">
    <source>
        <dbReference type="EMBL" id="CAZ81205.1"/>
    </source>
</evidence>
<evidence type="ECO:0000256" key="5">
    <source>
        <dbReference type="ARBA" id="ARBA00022840"/>
    </source>
</evidence>
<dbReference type="RefSeq" id="XP_002837014.1">
    <property type="nucleotide sequence ID" value="XM_002836968.1"/>
</dbReference>
<accession>D5G9L2</accession>
<dbReference type="Pfam" id="PF08264">
    <property type="entry name" value="Anticodon_1"/>
    <property type="match status" value="1"/>
</dbReference>
<evidence type="ECO:0000259" key="12">
    <source>
        <dbReference type="Pfam" id="PF08264"/>
    </source>
</evidence>
<dbReference type="PANTHER" id="PTHR11946:SF109">
    <property type="entry name" value="VALINE--TRNA LIGASE"/>
    <property type="match status" value="1"/>
</dbReference>
<evidence type="ECO:0000256" key="10">
    <source>
        <dbReference type="RuleBase" id="RU363035"/>
    </source>
</evidence>
<dbReference type="SUPFAM" id="SSF50677">
    <property type="entry name" value="ValRS/IleRS/LeuRS editing domain"/>
    <property type="match status" value="1"/>
</dbReference>
<evidence type="ECO:0000256" key="4">
    <source>
        <dbReference type="ARBA" id="ARBA00022741"/>
    </source>
</evidence>
<dbReference type="InterPro" id="IPR009080">
    <property type="entry name" value="tRNAsynth_Ia_anticodon-bd"/>
</dbReference>
<name>D5G9L2_TUBMM</name>
<dbReference type="EMBL" id="FN430062">
    <property type="protein sequence ID" value="CAZ81205.1"/>
    <property type="molecule type" value="Genomic_DNA"/>
</dbReference>
<keyword evidence="7 10" id="KW-0030">Aminoacyl-tRNA synthetase</keyword>
<reference evidence="13 14" key="1">
    <citation type="journal article" date="2010" name="Nature">
        <title>Perigord black truffle genome uncovers evolutionary origins and mechanisms of symbiosis.</title>
        <authorList>
            <person name="Martin F."/>
            <person name="Kohler A."/>
            <person name="Murat C."/>
            <person name="Balestrini R."/>
            <person name="Coutinho P.M."/>
            <person name="Jaillon O."/>
            <person name="Montanini B."/>
            <person name="Morin E."/>
            <person name="Noel B."/>
            <person name="Percudani R."/>
            <person name="Porcel B."/>
            <person name="Rubini A."/>
            <person name="Amicucci A."/>
            <person name="Amselem J."/>
            <person name="Anthouard V."/>
            <person name="Arcioni S."/>
            <person name="Artiguenave F."/>
            <person name="Aury J.M."/>
            <person name="Ballario P."/>
            <person name="Bolchi A."/>
            <person name="Brenna A."/>
            <person name="Brun A."/>
            <person name="Buee M."/>
            <person name="Cantarel B."/>
            <person name="Chevalier G."/>
            <person name="Couloux A."/>
            <person name="Da Silva C."/>
            <person name="Denoeud F."/>
            <person name="Duplessis S."/>
            <person name="Ghignone S."/>
            <person name="Hilselberger B."/>
            <person name="Iotti M."/>
            <person name="Marcais B."/>
            <person name="Mello A."/>
            <person name="Miranda M."/>
            <person name="Pacioni G."/>
            <person name="Quesneville H."/>
            <person name="Riccioni C."/>
            <person name="Ruotolo R."/>
            <person name="Splivallo R."/>
            <person name="Stocchi V."/>
            <person name="Tisserant E."/>
            <person name="Viscomi A.R."/>
            <person name="Zambonelli A."/>
            <person name="Zampieri E."/>
            <person name="Henrissat B."/>
            <person name="Lebrun M.H."/>
            <person name="Paolocci F."/>
            <person name="Bonfante P."/>
            <person name="Ottonello S."/>
            <person name="Wincker P."/>
        </authorList>
    </citation>
    <scope>NUCLEOTIDE SEQUENCE [LARGE SCALE GENOMIC DNA]</scope>
    <source>
        <strain evidence="13 14">Mel28</strain>
    </source>
</reference>
<dbReference type="PANTHER" id="PTHR11946">
    <property type="entry name" value="VALYL-TRNA SYNTHETASES"/>
    <property type="match status" value="1"/>
</dbReference>
<dbReference type="InterPro" id="IPR002303">
    <property type="entry name" value="Valyl-tRNA_ligase"/>
</dbReference>
<comment type="catalytic activity">
    <reaction evidence="9">
        <text>tRNA(Val) + L-valine + ATP = L-valyl-tRNA(Val) + AMP + diphosphate</text>
        <dbReference type="Rhea" id="RHEA:10704"/>
        <dbReference type="Rhea" id="RHEA-COMP:9672"/>
        <dbReference type="Rhea" id="RHEA-COMP:9708"/>
        <dbReference type="ChEBI" id="CHEBI:30616"/>
        <dbReference type="ChEBI" id="CHEBI:33019"/>
        <dbReference type="ChEBI" id="CHEBI:57762"/>
        <dbReference type="ChEBI" id="CHEBI:78442"/>
        <dbReference type="ChEBI" id="CHEBI:78537"/>
        <dbReference type="ChEBI" id="CHEBI:456215"/>
        <dbReference type="EC" id="6.1.1.9"/>
    </reaction>
</comment>
<keyword evidence="14" id="KW-1185">Reference proteome</keyword>
<dbReference type="PRINTS" id="PR00986">
    <property type="entry name" value="TRNASYNTHVAL"/>
</dbReference>
<protein>
    <recommendedName>
        <fullName evidence="2">valine--tRNA ligase</fullName>
        <ecNumber evidence="2">6.1.1.9</ecNumber>
    </recommendedName>
    <alternativeName>
        <fullName evidence="8">Valyl-tRNA synthetase</fullName>
    </alternativeName>
</protein>
<keyword evidence="6 10" id="KW-0648">Protein biosynthesis</keyword>
<dbReference type="Gene3D" id="3.40.50.620">
    <property type="entry name" value="HUPs"/>
    <property type="match status" value="2"/>
</dbReference>
<dbReference type="HOGENOM" id="CLU_001493_0_0_1"/>
<dbReference type="GO" id="GO:0006438">
    <property type="term" value="P:valyl-tRNA aminoacylation"/>
    <property type="evidence" value="ECO:0007669"/>
    <property type="project" value="InterPro"/>
</dbReference>
<evidence type="ECO:0000256" key="1">
    <source>
        <dbReference type="ARBA" id="ARBA00005594"/>
    </source>
</evidence>
<dbReference type="Proteomes" id="UP000006911">
    <property type="component" value="Unassembled WGS sequence"/>
</dbReference>
<keyword evidence="5 10" id="KW-0067">ATP-binding</keyword>
<dbReference type="OMA" id="PKYSCRQ"/>
<dbReference type="InParanoid" id="D5G9L2"/>